<organism evidence="8 9">
    <name type="scientific">Cytophaga hutchinsonii (strain ATCC 33406 / DSM 1761 / CIP 103989 / NBRC 15051 / NCIMB 9469 / D465)</name>
    <dbReference type="NCBI Taxonomy" id="269798"/>
    <lineage>
        <taxon>Bacteria</taxon>
        <taxon>Pseudomonadati</taxon>
        <taxon>Bacteroidota</taxon>
        <taxon>Cytophagia</taxon>
        <taxon>Cytophagales</taxon>
        <taxon>Cytophagaceae</taxon>
        <taxon>Cytophaga</taxon>
    </lineage>
</organism>
<dbReference type="GO" id="GO:0046677">
    <property type="term" value="P:response to antibiotic"/>
    <property type="evidence" value="ECO:0007669"/>
    <property type="project" value="TreeGrafter"/>
</dbReference>
<dbReference type="OrthoDB" id="9801814at2"/>
<keyword evidence="2" id="KW-0813">Transport</keyword>
<reference evidence="8 9" key="1">
    <citation type="journal article" date="2007" name="Appl. Environ. Microbiol.">
        <title>Genome sequence of the cellulolytic gliding bacterium Cytophaga hutchinsonii.</title>
        <authorList>
            <person name="Xie G."/>
            <person name="Bruce D.C."/>
            <person name="Challacombe J.F."/>
            <person name="Chertkov O."/>
            <person name="Detter J.C."/>
            <person name="Gilna P."/>
            <person name="Han C.S."/>
            <person name="Lucas S."/>
            <person name="Misra M."/>
            <person name="Myers G.L."/>
            <person name="Richardson P."/>
            <person name="Tapia R."/>
            <person name="Thayer N."/>
            <person name="Thompson L.S."/>
            <person name="Brettin T.S."/>
            <person name="Henrissat B."/>
            <person name="Wilson D.B."/>
            <person name="McBride M.J."/>
        </authorList>
    </citation>
    <scope>NUCLEOTIDE SEQUENCE [LARGE SCALE GENOMIC DNA]</scope>
    <source>
        <strain evidence="9">ATCC 33406 / DSM 1761 / CIP 103989 / NBRC 15051 / NCIMB 9469 / D465</strain>
    </source>
</reference>
<dbReference type="FunFam" id="2.40.420.20:FF:000006">
    <property type="entry name" value="RND family efflux transporter MFP subunit"/>
    <property type="match status" value="1"/>
</dbReference>
<keyword evidence="9" id="KW-1185">Reference proteome</keyword>
<feature type="domain" description="Multidrug resistance protein MdtA-like barrel-sandwich hybrid" evidence="5">
    <location>
        <begin position="59"/>
        <end position="200"/>
    </location>
</feature>
<dbReference type="KEGG" id="chu:CHU_0942"/>
<dbReference type="Pfam" id="PF25944">
    <property type="entry name" value="Beta-barrel_RND"/>
    <property type="match status" value="1"/>
</dbReference>
<dbReference type="Gene3D" id="2.40.420.20">
    <property type="match status" value="1"/>
</dbReference>
<dbReference type="GO" id="GO:0005886">
    <property type="term" value="C:plasma membrane"/>
    <property type="evidence" value="ECO:0007669"/>
    <property type="project" value="TreeGrafter"/>
</dbReference>
<accession>A0A6N4SPJ6</accession>
<evidence type="ECO:0000259" key="5">
    <source>
        <dbReference type="Pfam" id="PF25917"/>
    </source>
</evidence>
<evidence type="ECO:0000259" key="7">
    <source>
        <dbReference type="Pfam" id="PF25989"/>
    </source>
</evidence>
<gene>
    <name evidence="8" type="primary">acrA</name>
    <name evidence="8" type="ordered locus">CHU_0942</name>
</gene>
<dbReference type="InterPro" id="IPR006143">
    <property type="entry name" value="RND_pump_MFP"/>
</dbReference>
<feature type="domain" description="Multidrug resistance protein MdtA-like alpha-helical hairpin" evidence="4">
    <location>
        <begin position="100"/>
        <end position="169"/>
    </location>
</feature>
<dbReference type="InterPro" id="IPR058624">
    <property type="entry name" value="MdtA-like_HH"/>
</dbReference>
<dbReference type="GO" id="GO:0030313">
    <property type="term" value="C:cell envelope"/>
    <property type="evidence" value="ECO:0007669"/>
    <property type="project" value="UniProtKB-SubCell"/>
</dbReference>
<dbReference type="GO" id="GO:0022857">
    <property type="term" value="F:transmembrane transporter activity"/>
    <property type="evidence" value="ECO:0007669"/>
    <property type="project" value="InterPro"/>
</dbReference>
<evidence type="ECO:0000313" key="8">
    <source>
        <dbReference type="EMBL" id="ABG58221.1"/>
    </source>
</evidence>
<evidence type="ECO:0000256" key="3">
    <source>
        <dbReference type="SAM" id="Coils"/>
    </source>
</evidence>
<dbReference type="NCBIfam" id="TIGR01730">
    <property type="entry name" value="RND_mfp"/>
    <property type="match status" value="1"/>
</dbReference>
<dbReference type="Gene3D" id="2.40.50.100">
    <property type="match status" value="1"/>
</dbReference>
<comment type="similarity">
    <text evidence="1">Belongs to the membrane fusion protein (MFP) (TC 8.A.1) family.</text>
</comment>
<dbReference type="SUPFAM" id="SSF111369">
    <property type="entry name" value="HlyD-like secretion proteins"/>
    <property type="match status" value="1"/>
</dbReference>
<evidence type="ECO:0000259" key="4">
    <source>
        <dbReference type="Pfam" id="PF25876"/>
    </source>
</evidence>
<dbReference type="Pfam" id="PF25917">
    <property type="entry name" value="BSH_RND"/>
    <property type="match status" value="1"/>
</dbReference>
<dbReference type="EMBL" id="CP000383">
    <property type="protein sequence ID" value="ABG58221.1"/>
    <property type="molecule type" value="Genomic_DNA"/>
</dbReference>
<evidence type="ECO:0000256" key="1">
    <source>
        <dbReference type="ARBA" id="ARBA00009477"/>
    </source>
</evidence>
<dbReference type="Pfam" id="PF25876">
    <property type="entry name" value="HH_MFP_RND"/>
    <property type="match status" value="1"/>
</dbReference>
<protein>
    <submittedName>
        <fullName evidence="8">Acriflavine resistance protein E</fullName>
    </submittedName>
</protein>
<keyword evidence="3" id="KW-0175">Coiled coil</keyword>
<dbReference type="Gene3D" id="1.10.287.470">
    <property type="entry name" value="Helix hairpin bin"/>
    <property type="match status" value="1"/>
</dbReference>
<dbReference type="PROSITE" id="PS51257">
    <property type="entry name" value="PROKAR_LIPOPROTEIN"/>
    <property type="match status" value="1"/>
</dbReference>
<dbReference type="InterPro" id="IPR058637">
    <property type="entry name" value="YknX-like_C"/>
</dbReference>
<dbReference type="InterPro" id="IPR058626">
    <property type="entry name" value="MdtA-like_b-barrel"/>
</dbReference>
<dbReference type="Gene3D" id="2.40.30.170">
    <property type="match status" value="1"/>
</dbReference>
<dbReference type="RefSeq" id="WP_011584336.1">
    <property type="nucleotide sequence ID" value="NC_008255.1"/>
</dbReference>
<dbReference type="InterPro" id="IPR058625">
    <property type="entry name" value="MdtA-like_BSH"/>
</dbReference>
<dbReference type="Proteomes" id="UP000001822">
    <property type="component" value="Chromosome"/>
</dbReference>
<name>A0A6N4SPJ6_CYTH3</name>
<feature type="domain" description="Multidrug resistance protein MdtA-like beta-barrel" evidence="6">
    <location>
        <begin position="205"/>
        <end position="289"/>
    </location>
</feature>
<proteinExistence type="inferred from homology"/>
<sequence length="374" mass="41273">MNNKIQSGIYTLIILLVLTACGGGPQNAMPPAATVKTDTVELKDPIYYDIYPGNVVALNTVVLNSEVSGFITGIYFQEGQQVRKGQKLYEIEQSKYQAAYSSADASLKIAQANFEKTRKDAERYKQLGEKGMTTQQRLEYSEADLQTAESQVTAAKANLQRAQIDLQHSIIIAPFDGTIGISLVKMGAFVTAGQTKLNTVSSNDPISIDFVVNEKEISHFVTLEQRKLTKYDSLFTLALPDNSIYPYPGKILFLDRAVDMQTGTLKIRLEFPNPKKALKDGMSCNVRVENKHADKVVVIPNKAVTEQMGEYFVYVVEQDTARQHKVKIGKVVGKNIVIQEGLKPGEQIIVEGIQKLRDGVAVQTGDPQAQAPKK</sequence>
<dbReference type="Pfam" id="PF25989">
    <property type="entry name" value="YknX_C"/>
    <property type="match status" value="1"/>
</dbReference>
<evidence type="ECO:0000313" key="9">
    <source>
        <dbReference type="Proteomes" id="UP000001822"/>
    </source>
</evidence>
<feature type="domain" description="YknX-like C-terminal permuted SH3-like" evidence="7">
    <location>
        <begin position="296"/>
        <end position="363"/>
    </location>
</feature>
<feature type="coiled-coil region" evidence="3">
    <location>
        <begin position="107"/>
        <end position="165"/>
    </location>
</feature>
<dbReference type="PANTHER" id="PTHR30158">
    <property type="entry name" value="ACRA/E-RELATED COMPONENT OF DRUG EFFLUX TRANSPORTER"/>
    <property type="match status" value="1"/>
</dbReference>
<dbReference type="AlphaFoldDB" id="A0A6N4SPJ6"/>
<evidence type="ECO:0000259" key="6">
    <source>
        <dbReference type="Pfam" id="PF25944"/>
    </source>
</evidence>
<evidence type="ECO:0000256" key="2">
    <source>
        <dbReference type="ARBA" id="ARBA00022448"/>
    </source>
</evidence>